<dbReference type="InParanoid" id="A0A2K1QRD8"/>
<dbReference type="InterPro" id="IPR035979">
    <property type="entry name" value="RBD_domain_sf"/>
</dbReference>
<dbReference type="GO" id="GO:0003676">
    <property type="term" value="F:nucleic acid binding"/>
    <property type="evidence" value="ECO:0007669"/>
    <property type="project" value="InterPro"/>
</dbReference>
<feature type="region of interest" description="Disordered" evidence="1">
    <location>
        <begin position="421"/>
        <end position="477"/>
    </location>
</feature>
<dbReference type="CDD" id="cd12432">
    <property type="entry name" value="RRM_ACINU"/>
    <property type="match status" value="1"/>
</dbReference>
<feature type="compositionally biased region" description="Pro residues" evidence="1">
    <location>
        <begin position="310"/>
        <end position="321"/>
    </location>
</feature>
<protein>
    <recommendedName>
        <fullName evidence="4">RRM domain-containing protein</fullName>
    </recommendedName>
</protein>
<dbReference type="AlphaFoldDB" id="A0A2K1QRD8"/>
<reference evidence="2 3" key="1">
    <citation type="submission" date="2017-06" db="EMBL/GenBank/DDBJ databases">
        <title>Draft genome sequence of a variant of Elsinoe murrayae.</title>
        <authorList>
            <person name="Cheng Q."/>
        </authorList>
    </citation>
    <scope>NUCLEOTIDE SEQUENCE [LARGE SCALE GENOMIC DNA]</scope>
    <source>
        <strain evidence="2 3">CQ-2017a</strain>
    </source>
</reference>
<feature type="region of interest" description="Disordered" evidence="1">
    <location>
        <begin position="1"/>
        <end position="98"/>
    </location>
</feature>
<evidence type="ECO:0008006" key="4">
    <source>
        <dbReference type="Google" id="ProtNLM"/>
    </source>
</evidence>
<comment type="caution">
    <text evidence="2">The sequence shown here is derived from an EMBL/GenBank/DDBJ whole genome shotgun (WGS) entry which is preliminary data.</text>
</comment>
<feature type="compositionally biased region" description="Basic and acidic residues" evidence="1">
    <location>
        <begin position="38"/>
        <end position="59"/>
    </location>
</feature>
<dbReference type="PANTHER" id="PTHR47031:SF3">
    <property type="entry name" value="SAP DOMAIN-CONTAINING PROTEIN"/>
    <property type="match status" value="1"/>
</dbReference>
<keyword evidence="3" id="KW-1185">Reference proteome</keyword>
<sequence length="477" mass="52422">MTENISAEESAAPPSHGNAPASQQNIQQEVQGTPAQTDTREEMETADHMQDHAYEERPQQTEPTTDPLPDPELQEEKHKRKRRSPSPAPSDSSVKKRLRQASENLVHLPEDAVNENAQGDAILSNPADGAVTRERWSEGGMSAHLDGARDEDRHAHRSVHPPTTTLYIRNLVRPLQPSQLQDHILTLLSNPSSDPIARFHLSALRDHAFIQFTSSRSATLVRALLHDTVFPPEPTRRTLFVDFLPPESLQPFIDLELSMAPRSSRSTKWEVIYETLPSGRTEAHLVDASTQAQDSEPSNPLPRDQSQLSPRPPTGTPPAPPVLCTLPLSTLYSLYPSTTSQPSIFFASVAPSLAAARLRALEDATRRDWDPVEDHRAYGRAAGRGSVGAGGRGEAGTKGEVRRYTFDEARVVDGGAEFGGGRAFRRAGGEERGTRSHARLGREEGYRDGEGVARRRRGGDRYRGDHGPRGQGTRYAG</sequence>
<evidence type="ECO:0000313" key="3">
    <source>
        <dbReference type="Proteomes" id="UP000243797"/>
    </source>
</evidence>
<feature type="compositionally biased region" description="Basic and acidic residues" evidence="1">
    <location>
        <begin position="427"/>
        <end position="468"/>
    </location>
</feature>
<dbReference type="OrthoDB" id="5348404at2759"/>
<dbReference type="EMBL" id="NKHZ01000051">
    <property type="protein sequence ID" value="PNS17433.1"/>
    <property type="molecule type" value="Genomic_DNA"/>
</dbReference>
<dbReference type="Proteomes" id="UP000243797">
    <property type="component" value="Unassembled WGS sequence"/>
</dbReference>
<proteinExistence type="predicted"/>
<name>A0A2K1QRD8_9PEZI</name>
<dbReference type="PANTHER" id="PTHR47031">
    <property type="entry name" value="SAP DNA-BINDING DOMAIN-CONTAINING PROTEIN"/>
    <property type="match status" value="1"/>
</dbReference>
<evidence type="ECO:0000313" key="2">
    <source>
        <dbReference type="EMBL" id="PNS17433.1"/>
    </source>
</evidence>
<gene>
    <name evidence="2" type="ORF">CAC42_7116</name>
</gene>
<accession>A0A2K1QRD8</accession>
<evidence type="ECO:0000256" key="1">
    <source>
        <dbReference type="SAM" id="MobiDB-lite"/>
    </source>
</evidence>
<dbReference type="InterPro" id="IPR034257">
    <property type="entry name" value="Acinus_RRM"/>
</dbReference>
<feature type="compositionally biased region" description="Polar residues" evidence="1">
    <location>
        <begin position="20"/>
        <end position="37"/>
    </location>
</feature>
<feature type="region of interest" description="Disordered" evidence="1">
    <location>
        <begin position="286"/>
        <end position="322"/>
    </location>
</feature>
<feature type="compositionally biased region" description="Polar residues" evidence="1">
    <location>
        <begin position="288"/>
        <end position="309"/>
    </location>
</feature>
<dbReference type="STRING" id="2082308.A0A2K1QRD8"/>
<dbReference type="SUPFAM" id="SSF54928">
    <property type="entry name" value="RNA-binding domain, RBD"/>
    <property type="match status" value="1"/>
</dbReference>
<organism evidence="2 3">
    <name type="scientific">Sphaceloma murrayae</name>
    <dbReference type="NCBI Taxonomy" id="2082308"/>
    <lineage>
        <taxon>Eukaryota</taxon>
        <taxon>Fungi</taxon>
        <taxon>Dikarya</taxon>
        <taxon>Ascomycota</taxon>
        <taxon>Pezizomycotina</taxon>
        <taxon>Dothideomycetes</taxon>
        <taxon>Dothideomycetidae</taxon>
        <taxon>Myriangiales</taxon>
        <taxon>Elsinoaceae</taxon>
        <taxon>Sphaceloma</taxon>
    </lineage>
</organism>